<dbReference type="Proteomes" id="UP000664144">
    <property type="component" value="Unassembled WGS sequence"/>
</dbReference>
<evidence type="ECO:0000256" key="1">
    <source>
        <dbReference type="ARBA" id="ARBA00004442"/>
    </source>
</evidence>
<evidence type="ECO:0000259" key="6">
    <source>
        <dbReference type="Pfam" id="PF07980"/>
    </source>
</evidence>
<dbReference type="Gene3D" id="1.25.40.390">
    <property type="match status" value="1"/>
</dbReference>
<dbReference type="RefSeq" id="WP_206985113.1">
    <property type="nucleotide sequence ID" value="NZ_JAFLQZ010000009.1"/>
</dbReference>
<dbReference type="EMBL" id="JAFLQZ010000009">
    <property type="protein sequence ID" value="MBO0359193.1"/>
    <property type="molecule type" value="Genomic_DNA"/>
</dbReference>
<keyword evidence="5" id="KW-0998">Cell outer membrane</keyword>
<dbReference type="SUPFAM" id="SSF48452">
    <property type="entry name" value="TPR-like"/>
    <property type="match status" value="1"/>
</dbReference>
<dbReference type="Pfam" id="PF14322">
    <property type="entry name" value="SusD-like_3"/>
    <property type="match status" value="1"/>
</dbReference>
<evidence type="ECO:0000313" key="8">
    <source>
        <dbReference type="EMBL" id="MBO0359193.1"/>
    </source>
</evidence>
<dbReference type="AlphaFoldDB" id="A0A939EXE4"/>
<organism evidence="8 9">
    <name type="scientific">Hymenobacter telluris</name>
    <dbReference type="NCBI Taxonomy" id="2816474"/>
    <lineage>
        <taxon>Bacteria</taxon>
        <taxon>Pseudomonadati</taxon>
        <taxon>Bacteroidota</taxon>
        <taxon>Cytophagia</taxon>
        <taxon>Cytophagales</taxon>
        <taxon>Hymenobacteraceae</taxon>
        <taxon>Hymenobacter</taxon>
    </lineage>
</organism>
<dbReference type="PROSITE" id="PS51257">
    <property type="entry name" value="PROKAR_LIPOPROTEIN"/>
    <property type="match status" value="1"/>
</dbReference>
<dbReference type="InterPro" id="IPR011990">
    <property type="entry name" value="TPR-like_helical_dom_sf"/>
</dbReference>
<name>A0A939EXE4_9BACT</name>
<evidence type="ECO:0000256" key="5">
    <source>
        <dbReference type="ARBA" id="ARBA00023237"/>
    </source>
</evidence>
<dbReference type="InterPro" id="IPR012944">
    <property type="entry name" value="SusD_RagB_dom"/>
</dbReference>
<keyword evidence="3" id="KW-0732">Signal</keyword>
<comment type="similarity">
    <text evidence="2">Belongs to the SusD family.</text>
</comment>
<evidence type="ECO:0000256" key="4">
    <source>
        <dbReference type="ARBA" id="ARBA00023136"/>
    </source>
</evidence>
<feature type="domain" description="RagB/SusD" evidence="6">
    <location>
        <begin position="287"/>
        <end position="560"/>
    </location>
</feature>
<evidence type="ECO:0000256" key="2">
    <source>
        <dbReference type="ARBA" id="ARBA00006275"/>
    </source>
</evidence>
<evidence type="ECO:0000256" key="3">
    <source>
        <dbReference type="ARBA" id="ARBA00022729"/>
    </source>
</evidence>
<dbReference type="CDD" id="cd08977">
    <property type="entry name" value="SusD"/>
    <property type="match status" value="1"/>
</dbReference>
<keyword evidence="4" id="KW-0472">Membrane</keyword>
<reference evidence="8" key="1">
    <citation type="submission" date="2021-03" db="EMBL/GenBank/DDBJ databases">
        <authorList>
            <person name="Kim M.K."/>
        </authorList>
    </citation>
    <scope>NUCLEOTIDE SEQUENCE</scope>
    <source>
        <strain evidence="8">BT186</strain>
    </source>
</reference>
<dbReference type="InterPro" id="IPR033985">
    <property type="entry name" value="SusD-like_N"/>
</dbReference>
<gene>
    <name evidence="8" type="ORF">J0X19_14625</name>
</gene>
<protein>
    <submittedName>
        <fullName evidence="8">RagB/SusD family nutrient uptake outer membrane protein</fullName>
    </submittedName>
</protein>
<accession>A0A939EXE4</accession>
<proteinExistence type="inferred from homology"/>
<comment type="caution">
    <text evidence="8">The sequence shown here is derived from an EMBL/GenBank/DDBJ whole genome shotgun (WGS) entry which is preliminary data.</text>
</comment>
<evidence type="ECO:0000259" key="7">
    <source>
        <dbReference type="Pfam" id="PF14322"/>
    </source>
</evidence>
<feature type="domain" description="SusD-like N-terminal" evidence="7">
    <location>
        <begin position="102"/>
        <end position="223"/>
    </location>
</feature>
<dbReference type="Pfam" id="PF07980">
    <property type="entry name" value="SusD_RagB"/>
    <property type="match status" value="1"/>
</dbReference>
<evidence type="ECO:0000313" key="9">
    <source>
        <dbReference type="Proteomes" id="UP000664144"/>
    </source>
</evidence>
<keyword evidence="9" id="KW-1185">Reference proteome</keyword>
<sequence>MKHNLRISALALGLAWATSACERVETEPRDYIREDLVWDEKDRNATLAIFFLNDVYNYLPGGFNRIGSGSGDFLDAGAGDAVPSRINRPVEFYTNGSVSSINNPDPYWANSYAGVRRANIFLANVDKVPTTAINLQYWKAEVRFIRAMLWFELLKRYGGVPLIGDRILTVDDDLELPRNTYAEVLDYIVSECDAIKGLLRVEPIADSDWGRIPRGAAMALKARALLYAASPLYNGGAINSSPINGLPTADASRWQSVVAACEELRALNYYALQTPFNNVFTVKKNTEIILAKQSSNSTNIESLNAPVGYGAPTASQGLTSPTQNLVDAFPTLTGRSITETGTDYNAATPYANRDPRLALTVFANGSRWLNRSVETFDGGRDRPGGTPVQTRTGYYLRKFMADFSNNTTYTNQSHNFPIFRYAEVLLTYAEALNEVGGRTENAVTQLIELRRRAGITAGTNSRYGIKAGITQAEMRELIRNERRIELAFEEHRFWDVRRWKIGETALSGPLYGVQITRNGTALTYNRQQVTTMTFKPNLYYMPIPYDETTKNRNLTQNPGW</sequence>
<comment type="subcellular location">
    <subcellularLocation>
        <location evidence="1">Cell outer membrane</location>
    </subcellularLocation>
</comment>
<dbReference type="GO" id="GO:0009279">
    <property type="term" value="C:cell outer membrane"/>
    <property type="evidence" value="ECO:0007669"/>
    <property type="project" value="UniProtKB-SubCell"/>
</dbReference>